<dbReference type="EMBL" id="MEHK01000001">
    <property type="protein sequence ID" value="OEJ34121.1"/>
    <property type="molecule type" value="Genomic_DNA"/>
</dbReference>
<gene>
    <name evidence="4" type="ORF">BGK67_24775</name>
</gene>
<dbReference type="AlphaFoldDB" id="A0A1E5PXA3"/>
<keyword evidence="5" id="KW-1185">Reference proteome</keyword>
<feature type="domain" description="Rhodanese" evidence="3">
    <location>
        <begin position="164"/>
        <end position="275"/>
    </location>
</feature>
<dbReference type="OrthoDB" id="9770030at2"/>
<dbReference type="Pfam" id="PF00581">
    <property type="entry name" value="Rhodanese"/>
    <property type="match status" value="2"/>
</dbReference>
<dbReference type="PROSITE" id="PS50206">
    <property type="entry name" value="RHODANESE_3"/>
    <property type="match status" value="2"/>
</dbReference>
<dbReference type="CDD" id="cd01448">
    <property type="entry name" value="TST_Repeat_1"/>
    <property type="match status" value="1"/>
</dbReference>
<dbReference type="InterPro" id="IPR036873">
    <property type="entry name" value="Rhodanese-like_dom_sf"/>
</dbReference>
<keyword evidence="2" id="KW-0677">Repeat</keyword>
<dbReference type="SMART" id="SM00450">
    <property type="entry name" value="RHOD"/>
    <property type="match status" value="2"/>
</dbReference>
<dbReference type="STRING" id="36818.BGK67_24775"/>
<keyword evidence="4" id="KW-0670">Pyruvate</keyword>
<reference evidence="4 5" key="1">
    <citation type="submission" date="2016-08" db="EMBL/GenBank/DDBJ databases">
        <title>The complete genome of Streptomyces subrutilus 10-1-1.</title>
        <authorList>
            <person name="Chen X."/>
        </authorList>
    </citation>
    <scope>NUCLEOTIDE SEQUENCE [LARGE SCALE GENOMIC DNA]</scope>
    <source>
        <strain evidence="4 5">10-1-1</strain>
    </source>
</reference>
<dbReference type="SUPFAM" id="SSF52821">
    <property type="entry name" value="Rhodanese/Cell cycle control phosphatase"/>
    <property type="match status" value="2"/>
</dbReference>
<name>A0A1E5PXA3_9ACTN</name>
<protein>
    <submittedName>
        <fullName evidence="4">3-mercaptopyruvate sulfurtransferase</fullName>
    </submittedName>
</protein>
<dbReference type="RefSeq" id="WP_069922317.1">
    <property type="nucleotide sequence ID" value="NZ_MEHK01000001.1"/>
</dbReference>
<dbReference type="PROSITE" id="PS00380">
    <property type="entry name" value="RHODANESE_1"/>
    <property type="match status" value="1"/>
</dbReference>
<dbReference type="CDD" id="cd01449">
    <property type="entry name" value="TST_Repeat_2"/>
    <property type="match status" value="1"/>
</dbReference>
<evidence type="ECO:0000313" key="5">
    <source>
        <dbReference type="Proteomes" id="UP000095705"/>
    </source>
</evidence>
<dbReference type="PANTHER" id="PTHR11364">
    <property type="entry name" value="THIOSULFATE SULFERTANSFERASE"/>
    <property type="match status" value="1"/>
</dbReference>
<dbReference type="GO" id="GO:0004792">
    <property type="term" value="F:thiosulfate-cyanide sulfurtransferase activity"/>
    <property type="evidence" value="ECO:0007669"/>
    <property type="project" value="InterPro"/>
</dbReference>
<evidence type="ECO:0000259" key="3">
    <source>
        <dbReference type="PROSITE" id="PS50206"/>
    </source>
</evidence>
<dbReference type="InterPro" id="IPR001763">
    <property type="entry name" value="Rhodanese-like_dom"/>
</dbReference>
<evidence type="ECO:0000256" key="1">
    <source>
        <dbReference type="ARBA" id="ARBA00022679"/>
    </source>
</evidence>
<evidence type="ECO:0000313" key="4">
    <source>
        <dbReference type="EMBL" id="OEJ34121.1"/>
    </source>
</evidence>
<dbReference type="InterPro" id="IPR045078">
    <property type="entry name" value="TST/MPST-like"/>
</dbReference>
<feature type="domain" description="Rhodanese" evidence="3">
    <location>
        <begin position="19"/>
        <end position="136"/>
    </location>
</feature>
<dbReference type="InterPro" id="IPR001307">
    <property type="entry name" value="Thiosulphate_STrfase_CS"/>
</dbReference>
<dbReference type="PANTHER" id="PTHR11364:SF27">
    <property type="entry name" value="SULFURTRANSFERASE"/>
    <property type="match status" value="1"/>
</dbReference>
<dbReference type="Gene3D" id="3.40.250.10">
    <property type="entry name" value="Rhodanese-like domain"/>
    <property type="match status" value="2"/>
</dbReference>
<keyword evidence="1 4" id="KW-0808">Transferase</keyword>
<comment type="caution">
    <text evidence="4">The sequence shown here is derived from an EMBL/GenBank/DDBJ whole genome shotgun (WGS) entry which is preliminary data.</text>
</comment>
<dbReference type="Proteomes" id="UP000095705">
    <property type="component" value="Unassembled WGS sequence"/>
</dbReference>
<sequence>MTATTAILSAAELMSELAGSRPPVLLDIRWQLGGPDQRPAYEAGHLPGAVYVDLDRELAGPAGSGGRHPLPDPEAFGAVMRRAGVSAGVPVVVYDGGQGWAAARAWWLLRWTGHEDVRVLDGGLAAWTSAGGDVSADRVIPVEGDFKPNPGAIGLLDADGAAARARAGVLLDARAGERYRGEVEPIDPVGGHIPGALSAPTTENVGPDGRFLPADTLRARFTALGASGGTPVGVYCGSGVSGAHEVLALEVAGIAADLYAGSWSQWSSDPARPVATGPAPQ</sequence>
<evidence type="ECO:0000256" key="2">
    <source>
        <dbReference type="ARBA" id="ARBA00022737"/>
    </source>
</evidence>
<proteinExistence type="predicted"/>
<organism evidence="4 5">
    <name type="scientific">Streptomyces subrutilus</name>
    <dbReference type="NCBI Taxonomy" id="36818"/>
    <lineage>
        <taxon>Bacteria</taxon>
        <taxon>Bacillati</taxon>
        <taxon>Actinomycetota</taxon>
        <taxon>Actinomycetes</taxon>
        <taxon>Kitasatosporales</taxon>
        <taxon>Streptomycetaceae</taxon>
        <taxon>Streptomyces</taxon>
    </lineage>
</organism>
<accession>A0A1E5PXA3</accession>